<sequence>MPKIDRLSGCSDWVDLSFVERERTPRQLMELGIRLHLAGLSLSNTVRELEKFGVERSRKAVHDWVHKCDLQPA</sequence>
<accession>L9Y8V2</accession>
<evidence type="ECO:0000313" key="2">
    <source>
        <dbReference type="Proteomes" id="UP000011632"/>
    </source>
</evidence>
<gene>
    <name evidence="1" type="ORF">C489_03036</name>
</gene>
<dbReference type="AlphaFoldDB" id="L9Y8V2"/>
<dbReference type="Proteomes" id="UP000011632">
    <property type="component" value="Unassembled WGS sequence"/>
</dbReference>
<organism evidence="1 2">
    <name type="scientific">Natrinema versiforme JCM 10478</name>
    <dbReference type="NCBI Taxonomy" id="1227496"/>
    <lineage>
        <taxon>Archaea</taxon>
        <taxon>Methanobacteriati</taxon>
        <taxon>Methanobacteriota</taxon>
        <taxon>Stenosarchaea group</taxon>
        <taxon>Halobacteria</taxon>
        <taxon>Halobacteriales</taxon>
        <taxon>Natrialbaceae</taxon>
        <taxon>Natrinema</taxon>
    </lineage>
</organism>
<feature type="non-terminal residue" evidence="1">
    <location>
        <position position="73"/>
    </location>
</feature>
<protein>
    <submittedName>
        <fullName evidence="1">Transposase</fullName>
    </submittedName>
</protein>
<reference evidence="1 2" key="1">
    <citation type="journal article" date="2014" name="PLoS Genet.">
        <title>Phylogenetically driven sequencing of extremely halophilic archaea reveals strategies for static and dynamic osmo-response.</title>
        <authorList>
            <person name="Becker E.A."/>
            <person name="Seitzer P.M."/>
            <person name="Tritt A."/>
            <person name="Larsen D."/>
            <person name="Krusor M."/>
            <person name="Yao A.I."/>
            <person name="Wu D."/>
            <person name="Madern D."/>
            <person name="Eisen J.A."/>
            <person name="Darling A.E."/>
            <person name="Facciotti M.T."/>
        </authorList>
    </citation>
    <scope>NUCLEOTIDE SEQUENCE [LARGE SCALE GENOMIC DNA]</scope>
    <source>
        <strain evidence="1 2">JCM 10478</strain>
    </source>
</reference>
<proteinExistence type="predicted"/>
<comment type="caution">
    <text evidence="1">The sequence shown here is derived from an EMBL/GenBank/DDBJ whole genome shotgun (WGS) entry which is preliminary data.</text>
</comment>
<dbReference type="EMBL" id="AOID01000012">
    <property type="protein sequence ID" value="ELY70122.1"/>
    <property type="molecule type" value="Genomic_DNA"/>
</dbReference>
<keyword evidence="2" id="KW-1185">Reference proteome</keyword>
<evidence type="ECO:0000313" key="1">
    <source>
        <dbReference type="EMBL" id="ELY70122.1"/>
    </source>
</evidence>
<name>L9Y8V2_9EURY</name>